<keyword evidence="3" id="KW-1185">Reference proteome</keyword>
<protein>
    <submittedName>
        <fullName evidence="2">Alpha/beta hydrolase family protein</fullName>
    </submittedName>
</protein>
<dbReference type="InterPro" id="IPR052897">
    <property type="entry name" value="Sec-Metab_Biosynth_Hydrolase"/>
</dbReference>
<accession>A0A1H0GMK2</accession>
<dbReference type="RefSeq" id="WP_090095626.1">
    <property type="nucleotide sequence ID" value="NZ_FNIX01000001.1"/>
</dbReference>
<evidence type="ECO:0000313" key="2">
    <source>
        <dbReference type="EMBL" id="SDO08124.1"/>
    </source>
</evidence>
<feature type="domain" description="AB hydrolase-1" evidence="1">
    <location>
        <begin position="6"/>
        <end position="225"/>
    </location>
</feature>
<keyword evidence="2" id="KW-0378">Hydrolase</keyword>
<dbReference type="Pfam" id="PF12697">
    <property type="entry name" value="Abhydrolase_6"/>
    <property type="match status" value="1"/>
</dbReference>
<dbReference type="PANTHER" id="PTHR37017">
    <property type="entry name" value="AB HYDROLASE-1 DOMAIN-CONTAINING PROTEIN-RELATED"/>
    <property type="match status" value="1"/>
</dbReference>
<organism evidence="2 3">
    <name type="scientific">Lentzea jiangxiensis</name>
    <dbReference type="NCBI Taxonomy" id="641025"/>
    <lineage>
        <taxon>Bacteria</taxon>
        <taxon>Bacillati</taxon>
        <taxon>Actinomycetota</taxon>
        <taxon>Actinomycetes</taxon>
        <taxon>Pseudonocardiales</taxon>
        <taxon>Pseudonocardiaceae</taxon>
        <taxon>Lentzea</taxon>
    </lineage>
</organism>
<dbReference type="PANTHER" id="PTHR37017:SF11">
    <property type="entry name" value="ESTERASE_LIPASE_THIOESTERASE DOMAIN-CONTAINING PROTEIN"/>
    <property type="match status" value="1"/>
</dbReference>
<dbReference type="InterPro" id="IPR000073">
    <property type="entry name" value="AB_hydrolase_1"/>
</dbReference>
<proteinExistence type="predicted"/>
<evidence type="ECO:0000259" key="1">
    <source>
        <dbReference type="Pfam" id="PF12697"/>
    </source>
</evidence>
<dbReference type="EMBL" id="FNIX01000001">
    <property type="protein sequence ID" value="SDO08124.1"/>
    <property type="molecule type" value="Genomic_DNA"/>
</dbReference>
<reference evidence="3" key="1">
    <citation type="submission" date="2016-10" db="EMBL/GenBank/DDBJ databases">
        <authorList>
            <person name="Varghese N."/>
            <person name="Submissions S."/>
        </authorList>
    </citation>
    <scope>NUCLEOTIDE SEQUENCE [LARGE SCALE GENOMIC DNA]</scope>
    <source>
        <strain evidence="3">CGMCC 4.6609</strain>
    </source>
</reference>
<dbReference type="SUPFAM" id="SSF53474">
    <property type="entry name" value="alpha/beta-Hydrolases"/>
    <property type="match status" value="1"/>
</dbReference>
<dbReference type="AlphaFoldDB" id="A0A1H0GMK2"/>
<dbReference type="Gene3D" id="3.40.50.1820">
    <property type="entry name" value="alpha/beta hydrolase"/>
    <property type="match status" value="1"/>
</dbReference>
<dbReference type="Proteomes" id="UP000199691">
    <property type="component" value="Unassembled WGS sequence"/>
</dbReference>
<dbReference type="GO" id="GO:0016787">
    <property type="term" value="F:hydrolase activity"/>
    <property type="evidence" value="ECO:0007669"/>
    <property type="project" value="UniProtKB-KW"/>
</dbReference>
<evidence type="ECO:0000313" key="3">
    <source>
        <dbReference type="Proteomes" id="UP000199691"/>
    </source>
</evidence>
<dbReference type="OrthoDB" id="9773549at2"/>
<dbReference type="InterPro" id="IPR029058">
    <property type="entry name" value="AB_hydrolase_fold"/>
</dbReference>
<dbReference type="STRING" id="641025.SAMN05421507_1011270"/>
<sequence length="247" mass="25735">MAVTYVLVHGAWHSGQCWARVVPRLGASGSGVFAPTLTGYGETRHLLSPDVGLGTHIADVVGLLVGEDLTDVVLVGHSYAGMVISGVANEVPERIARLVYLDAMVPTDGESALDVLPIMRDMIGSDWRVPPPPAPFGLFGLTDDADIAWLNTMVSDQSALCLREPVAMDAPALAAIPRTHVHCTVTPPGVELRPVPAVQPNGDPADVRELATGHDCMITMPAELAGMLLDIGSQASARASAPAGAGR</sequence>
<gene>
    <name evidence="2" type="ORF">SAMN05421507_1011270</name>
</gene>
<name>A0A1H0GMK2_9PSEU</name>